<dbReference type="EMBL" id="JAYWIO010000005">
    <property type="protein sequence ID" value="KAK7261196.1"/>
    <property type="molecule type" value="Genomic_DNA"/>
</dbReference>
<dbReference type="PANTHER" id="PTHR12419">
    <property type="entry name" value="OTU DOMAIN CONTAINING PROTEIN"/>
    <property type="match status" value="1"/>
</dbReference>
<sequence length="491" mass="54427">MGWIPRRCGSSLNPNNSEPSSAQQEPQTVVPSVEESGEEVIDPVVVGEELLGCSGTNNNNKAKSDDPLIESFHCKQNDITLDHEGLAEEFKFLREMSKEFMISEKEKSSGFSLINVCGGRSHSLPPLVLPQKLTVSGWHDVLAMTSSAGSRSSSPRAHNECEGYNSADEHNPCLVSSYHGSVNVNVGNYIHSLGSEQQFEIDIKREKGYEVKRMLGDGNCLFRAVADQVYGDSELYDLVRQKCIAYMEQERDHFSQFITEDFESYCTRKRRDKVFGNNVEIQAICDMYNRPIHIYSYTTEPINTFHGSTDTPPIRLSYHDGNHYNSLVDPHCSTIGVGLGSGCFRGTSADKDQVKSAIKAEEDQQINNATEGTFRSDIELTEMEIEHAVMEASQAEYFADEIKQQLNFAESSASNSELSASGGRPFNSDPKLEEGKENDSDLSSSVRIVMSMGFSDMQAIEAYSIFGDDVDSMVCYLLEGGNSSSQKRKAI</sequence>
<comment type="similarity">
    <text evidence="1">Belongs to the peptidase C85 family.</text>
</comment>
<dbReference type="Pfam" id="PF02338">
    <property type="entry name" value="OTU"/>
    <property type="match status" value="1"/>
</dbReference>
<gene>
    <name evidence="5" type="ORF">RIF29_27501</name>
</gene>
<dbReference type="InterPro" id="IPR050704">
    <property type="entry name" value="Peptidase_C85-like"/>
</dbReference>
<evidence type="ECO:0000256" key="2">
    <source>
        <dbReference type="SAM" id="MobiDB-lite"/>
    </source>
</evidence>
<evidence type="ECO:0000313" key="5">
    <source>
        <dbReference type="EMBL" id="KAK7261196.1"/>
    </source>
</evidence>
<keyword evidence="6" id="KW-1185">Reference proteome</keyword>
<comment type="caution">
    <text evidence="5">The sequence shown here is derived from an EMBL/GenBank/DDBJ whole genome shotgun (WGS) entry which is preliminary data.</text>
</comment>
<dbReference type="GO" id="GO:0004843">
    <property type="term" value="F:cysteine-type deubiquitinase activity"/>
    <property type="evidence" value="ECO:0007669"/>
    <property type="project" value="TreeGrafter"/>
</dbReference>
<dbReference type="SUPFAM" id="SSF54001">
    <property type="entry name" value="Cysteine proteinases"/>
    <property type="match status" value="1"/>
</dbReference>
<evidence type="ECO:0008006" key="7">
    <source>
        <dbReference type="Google" id="ProtNLM"/>
    </source>
</evidence>
<dbReference type="InterPro" id="IPR003323">
    <property type="entry name" value="OTU_dom"/>
</dbReference>
<feature type="region of interest" description="Disordered" evidence="2">
    <location>
        <begin position="1"/>
        <end position="38"/>
    </location>
</feature>
<feature type="domain" description="UBA" evidence="3">
    <location>
        <begin position="437"/>
        <end position="480"/>
    </location>
</feature>
<dbReference type="PANTHER" id="PTHR12419:SF116">
    <property type="entry name" value="OTU DOMAIN-CONTAINING PROTEIN"/>
    <property type="match status" value="1"/>
</dbReference>
<feature type="domain" description="OTU" evidence="4">
    <location>
        <begin position="209"/>
        <end position="330"/>
    </location>
</feature>
<feature type="compositionally biased region" description="Low complexity" evidence="2">
    <location>
        <begin position="10"/>
        <end position="21"/>
    </location>
</feature>
<reference evidence="5 6" key="1">
    <citation type="submission" date="2024-01" db="EMBL/GenBank/DDBJ databases">
        <title>The genomes of 5 underutilized Papilionoideae crops provide insights into root nodulation and disease resistanc.</title>
        <authorList>
            <person name="Yuan L."/>
        </authorList>
    </citation>
    <scope>NUCLEOTIDE SEQUENCE [LARGE SCALE GENOMIC DNA]</scope>
    <source>
        <strain evidence="5">ZHUSHIDOU_FW_LH</strain>
        <tissue evidence="5">Leaf</tissue>
    </source>
</reference>
<dbReference type="InterPro" id="IPR015940">
    <property type="entry name" value="UBA"/>
</dbReference>
<evidence type="ECO:0000259" key="3">
    <source>
        <dbReference type="PROSITE" id="PS50030"/>
    </source>
</evidence>
<dbReference type="CDD" id="cd22796">
    <property type="entry name" value="OTU_plant_OTU6-like"/>
    <property type="match status" value="1"/>
</dbReference>
<evidence type="ECO:0000256" key="1">
    <source>
        <dbReference type="ARBA" id="ARBA00010407"/>
    </source>
</evidence>
<dbReference type="PROSITE" id="PS50030">
    <property type="entry name" value="UBA"/>
    <property type="match status" value="1"/>
</dbReference>
<evidence type="ECO:0000259" key="4">
    <source>
        <dbReference type="PROSITE" id="PS50802"/>
    </source>
</evidence>
<dbReference type="GO" id="GO:0016579">
    <property type="term" value="P:protein deubiquitination"/>
    <property type="evidence" value="ECO:0007669"/>
    <property type="project" value="TreeGrafter"/>
</dbReference>
<accession>A0AAN9ERJ5</accession>
<name>A0AAN9ERJ5_CROPI</name>
<proteinExistence type="inferred from homology"/>
<dbReference type="Gene3D" id="3.90.70.80">
    <property type="match status" value="1"/>
</dbReference>
<dbReference type="PROSITE" id="PS50802">
    <property type="entry name" value="OTU"/>
    <property type="match status" value="1"/>
</dbReference>
<feature type="region of interest" description="Disordered" evidence="2">
    <location>
        <begin position="413"/>
        <end position="442"/>
    </location>
</feature>
<dbReference type="Proteomes" id="UP001372338">
    <property type="component" value="Unassembled WGS sequence"/>
</dbReference>
<dbReference type="InterPro" id="IPR038765">
    <property type="entry name" value="Papain-like_cys_pep_sf"/>
</dbReference>
<evidence type="ECO:0000313" key="6">
    <source>
        <dbReference type="Proteomes" id="UP001372338"/>
    </source>
</evidence>
<organism evidence="5 6">
    <name type="scientific">Crotalaria pallida</name>
    <name type="common">Smooth rattlebox</name>
    <name type="synonym">Crotalaria striata</name>
    <dbReference type="NCBI Taxonomy" id="3830"/>
    <lineage>
        <taxon>Eukaryota</taxon>
        <taxon>Viridiplantae</taxon>
        <taxon>Streptophyta</taxon>
        <taxon>Embryophyta</taxon>
        <taxon>Tracheophyta</taxon>
        <taxon>Spermatophyta</taxon>
        <taxon>Magnoliopsida</taxon>
        <taxon>eudicotyledons</taxon>
        <taxon>Gunneridae</taxon>
        <taxon>Pentapetalae</taxon>
        <taxon>rosids</taxon>
        <taxon>fabids</taxon>
        <taxon>Fabales</taxon>
        <taxon>Fabaceae</taxon>
        <taxon>Papilionoideae</taxon>
        <taxon>50 kb inversion clade</taxon>
        <taxon>genistoids sensu lato</taxon>
        <taxon>core genistoids</taxon>
        <taxon>Crotalarieae</taxon>
        <taxon>Crotalaria</taxon>
    </lineage>
</organism>
<dbReference type="FunFam" id="3.90.70.80:FF:000018">
    <property type="entry name" value="OTU domain-containing protein 5-B"/>
    <property type="match status" value="1"/>
</dbReference>
<feature type="compositionally biased region" description="Basic and acidic residues" evidence="2">
    <location>
        <begin position="430"/>
        <end position="439"/>
    </location>
</feature>
<dbReference type="GO" id="GO:0061578">
    <property type="term" value="F:K63-linked deubiquitinase activity"/>
    <property type="evidence" value="ECO:0007669"/>
    <property type="project" value="TreeGrafter"/>
</dbReference>
<protein>
    <recommendedName>
        <fullName evidence="7">Deubiquitinating enzyme A</fullName>
    </recommendedName>
</protein>
<dbReference type="AlphaFoldDB" id="A0AAN9ERJ5"/>